<keyword evidence="3" id="KW-1185">Reference proteome</keyword>
<comment type="caution">
    <text evidence="2">The sequence shown here is derived from an EMBL/GenBank/DDBJ whole genome shotgun (WGS) entry which is preliminary data.</text>
</comment>
<dbReference type="Proteomes" id="UP000813824">
    <property type="component" value="Unassembled WGS sequence"/>
</dbReference>
<dbReference type="OrthoDB" id="2634326at2759"/>
<organism evidence="2 3">
    <name type="scientific">Cristinia sonorae</name>
    <dbReference type="NCBI Taxonomy" id="1940300"/>
    <lineage>
        <taxon>Eukaryota</taxon>
        <taxon>Fungi</taxon>
        <taxon>Dikarya</taxon>
        <taxon>Basidiomycota</taxon>
        <taxon>Agaricomycotina</taxon>
        <taxon>Agaricomycetes</taxon>
        <taxon>Agaricomycetidae</taxon>
        <taxon>Agaricales</taxon>
        <taxon>Pleurotineae</taxon>
        <taxon>Stephanosporaceae</taxon>
        <taxon>Cristinia</taxon>
    </lineage>
</organism>
<name>A0A8K0UCZ1_9AGAR</name>
<accession>A0A8K0UCZ1</accession>
<gene>
    <name evidence="2" type="ORF">BXZ70DRAFT_747619</name>
</gene>
<feature type="region of interest" description="Disordered" evidence="1">
    <location>
        <begin position="377"/>
        <end position="401"/>
    </location>
</feature>
<sequence>MWFISTPNCEYIPELPRKISRIQYYEDGMMGALEFFKWPQEYDHNAPYAIACPANPDLLYFPTQSFFNEDVKGVLPHFSDKKAPWFHISGKDFVVTDVFPTGEYGRLTDIVLKRIREALLEIINHILDVMEELNDASGRDTLDAIKYEAAMEACENLQARLRCTYTKLFNGDLTPFETILLFREFQRVLLALRGWVIYVTVLWPRIRNTAKSYERDVLPVRGLFSDDEELVKTMFRIGVPVWYIRHTATFSTRTTIVRSVAPLTARMSFSALSVMRLGQFNMNAPSWRRNIAEDPSTSSLLERLERVSVSNHALIAQVQRHRPEIASILFNLAREGMFSLDRIATCPSKEEIAAQSVLLDDQLGSEETMNAIEEVERDNEAAWQGSNEKSDNDKGVASSEILPPGLTYTALALSSNVLTPS</sequence>
<dbReference type="EMBL" id="JAEVFJ010000074">
    <property type="protein sequence ID" value="KAH8073384.1"/>
    <property type="molecule type" value="Genomic_DNA"/>
</dbReference>
<protein>
    <submittedName>
        <fullName evidence="2">Uncharacterized protein</fullName>
    </submittedName>
</protein>
<dbReference type="AlphaFoldDB" id="A0A8K0UCZ1"/>
<proteinExistence type="predicted"/>
<reference evidence="2" key="1">
    <citation type="journal article" date="2021" name="New Phytol.">
        <title>Evolutionary innovations through gain and loss of genes in the ectomycorrhizal Boletales.</title>
        <authorList>
            <person name="Wu G."/>
            <person name="Miyauchi S."/>
            <person name="Morin E."/>
            <person name="Kuo A."/>
            <person name="Drula E."/>
            <person name="Varga T."/>
            <person name="Kohler A."/>
            <person name="Feng B."/>
            <person name="Cao Y."/>
            <person name="Lipzen A."/>
            <person name="Daum C."/>
            <person name="Hundley H."/>
            <person name="Pangilinan J."/>
            <person name="Johnson J."/>
            <person name="Barry K."/>
            <person name="LaButti K."/>
            <person name="Ng V."/>
            <person name="Ahrendt S."/>
            <person name="Min B."/>
            <person name="Choi I.G."/>
            <person name="Park H."/>
            <person name="Plett J.M."/>
            <person name="Magnuson J."/>
            <person name="Spatafora J.W."/>
            <person name="Nagy L.G."/>
            <person name="Henrissat B."/>
            <person name="Grigoriev I.V."/>
            <person name="Yang Z.L."/>
            <person name="Xu J."/>
            <person name="Martin F.M."/>
        </authorList>
    </citation>
    <scope>NUCLEOTIDE SEQUENCE</scope>
    <source>
        <strain evidence="2">KKN 215</strain>
    </source>
</reference>
<evidence type="ECO:0000313" key="2">
    <source>
        <dbReference type="EMBL" id="KAH8073384.1"/>
    </source>
</evidence>
<evidence type="ECO:0000256" key="1">
    <source>
        <dbReference type="SAM" id="MobiDB-lite"/>
    </source>
</evidence>
<evidence type="ECO:0000313" key="3">
    <source>
        <dbReference type="Proteomes" id="UP000813824"/>
    </source>
</evidence>